<evidence type="ECO:0000256" key="9">
    <source>
        <dbReference type="ARBA" id="ARBA00023306"/>
    </source>
</evidence>
<dbReference type="AlphaFoldDB" id="A0A1T4VXY7"/>
<dbReference type="InterPro" id="IPR036615">
    <property type="entry name" value="Mur_ligase_C_dom_sf"/>
</dbReference>
<dbReference type="Gene3D" id="3.40.1190.10">
    <property type="entry name" value="Mur-like, catalytic domain"/>
    <property type="match status" value="1"/>
</dbReference>
<dbReference type="PROSITE" id="PS01011">
    <property type="entry name" value="FOLYLPOLYGLU_SYNT_1"/>
    <property type="match status" value="1"/>
</dbReference>
<dbReference type="UniPathway" id="UPA00219"/>
<dbReference type="PANTHER" id="PTHR23135:SF4">
    <property type="entry name" value="UDP-N-ACETYLMURAMOYL-L-ALANYL-D-GLUTAMATE--2,6-DIAMINOPIMELATE LIGASE MURE HOMOLOG, CHLOROPLASTIC"/>
    <property type="match status" value="1"/>
</dbReference>
<dbReference type="InterPro" id="IPR005761">
    <property type="entry name" value="UDP-N-AcMur-Glu-dNH2Pim_ligase"/>
</dbReference>
<feature type="domain" description="Mur ligase C-terminal" evidence="14">
    <location>
        <begin position="346"/>
        <end position="472"/>
    </location>
</feature>
<dbReference type="NCBIfam" id="NF001126">
    <property type="entry name" value="PRK00139.1-4"/>
    <property type="match status" value="1"/>
</dbReference>
<dbReference type="SUPFAM" id="SSF53623">
    <property type="entry name" value="MurD-like peptide ligases, catalytic domain"/>
    <property type="match status" value="1"/>
</dbReference>
<name>A0A1T4VXY7_9BACT</name>
<gene>
    <name evidence="11" type="primary">murE</name>
    <name evidence="16" type="ORF">SAMN02745702_01190</name>
</gene>
<dbReference type="EC" id="6.3.2.13" evidence="11"/>
<dbReference type="GO" id="GO:0005737">
    <property type="term" value="C:cytoplasm"/>
    <property type="evidence" value="ECO:0007669"/>
    <property type="project" value="UniProtKB-SubCell"/>
</dbReference>
<comment type="catalytic activity">
    <reaction evidence="11">
        <text>UDP-N-acetyl-alpha-D-muramoyl-L-alanyl-D-glutamate + meso-2,6-diaminopimelate + ATP = UDP-N-acetyl-alpha-D-muramoyl-L-alanyl-gamma-D-glutamyl-meso-2,6-diaminopimelate + ADP + phosphate + H(+)</text>
        <dbReference type="Rhea" id="RHEA:23676"/>
        <dbReference type="ChEBI" id="CHEBI:15378"/>
        <dbReference type="ChEBI" id="CHEBI:30616"/>
        <dbReference type="ChEBI" id="CHEBI:43474"/>
        <dbReference type="ChEBI" id="CHEBI:57791"/>
        <dbReference type="ChEBI" id="CHEBI:83900"/>
        <dbReference type="ChEBI" id="CHEBI:83905"/>
        <dbReference type="ChEBI" id="CHEBI:456216"/>
        <dbReference type="EC" id="6.3.2.13"/>
    </reaction>
</comment>
<keyword evidence="17" id="KW-1185">Reference proteome</keyword>
<organism evidence="16 17">
    <name type="scientific">Desulfobaculum bizertense DSM 18034</name>
    <dbReference type="NCBI Taxonomy" id="1121442"/>
    <lineage>
        <taxon>Bacteria</taxon>
        <taxon>Pseudomonadati</taxon>
        <taxon>Thermodesulfobacteriota</taxon>
        <taxon>Desulfovibrionia</taxon>
        <taxon>Desulfovibrionales</taxon>
        <taxon>Desulfovibrionaceae</taxon>
        <taxon>Desulfobaculum</taxon>
    </lineage>
</organism>
<accession>A0A1T4VXY7</accession>
<dbReference type="InterPro" id="IPR013221">
    <property type="entry name" value="Mur_ligase_cen"/>
</dbReference>
<dbReference type="Gene3D" id="3.40.1390.10">
    <property type="entry name" value="MurE/MurF, N-terminal domain"/>
    <property type="match status" value="1"/>
</dbReference>
<comment type="pathway">
    <text evidence="11 12">Cell wall biogenesis; peptidoglycan biosynthesis.</text>
</comment>
<feature type="domain" description="Mur ligase N-terminal catalytic" evidence="13">
    <location>
        <begin position="39"/>
        <end position="110"/>
    </location>
</feature>
<dbReference type="GO" id="GO:0009252">
    <property type="term" value="P:peptidoglycan biosynthetic process"/>
    <property type="evidence" value="ECO:0007669"/>
    <property type="project" value="UniProtKB-UniRule"/>
</dbReference>
<keyword evidence="8 11" id="KW-0573">Peptidoglycan synthesis</keyword>
<feature type="short sequence motif" description="Meso-diaminopimelate recognition motif" evidence="11">
    <location>
        <begin position="419"/>
        <end position="422"/>
    </location>
</feature>
<comment type="similarity">
    <text evidence="1 11">Belongs to the MurCDEF family. MurE subfamily.</text>
</comment>
<evidence type="ECO:0000259" key="13">
    <source>
        <dbReference type="Pfam" id="PF01225"/>
    </source>
</evidence>
<feature type="binding site" evidence="11">
    <location>
        <position position="474"/>
    </location>
    <ligand>
        <name>meso-2,6-diaminopimelate</name>
        <dbReference type="ChEBI" id="CHEBI:57791"/>
    </ligand>
</feature>
<evidence type="ECO:0000259" key="14">
    <source>
        <dbReference type="Pfam" id="PF02875"/>
    </source>
</evidence>
<dbReference type="GO" id="GO:0071555">
    <property type="term" value="P:cell wall organization"/>
    <property type="evidence" value="ECO:0007669"/>
    <property type="project" value="UniProtKB-KW"/>
</dbReference>
<dbReference type="Gene3D" id="3.90.190.20">
    <property type="entry name" value="Mur ligase, C-terminal domain"/>
    <property type="match status" value="1"/>
</dbReference>
<evidence type="ECO:0000256" key="3">
    <source>
        <dbReference type="ARBA" id="ARBA00022598"/>
    </source>
</evidence>
<evidence type="ECO:0000256" key="2">
    <source>
        <dbReference type="ARBA" id="ARBA00022490"/>
    </source>
</evidence>
<dbReference type="Pfam" id="PF02875">
    <property type="entry name" value="Mur_ligase_C"/>
    <property type="match status" value="1"/>
</dbReference>
<evidence type="ECO:0000256" key="7">
    <source>
        <dbReference type="ARBA" id="ARBA00022960"/>
    </source>
</evidence>
<feature type="domain" description="Mur ligase central" evidence="15">
    <location>
        <begin position="123"/>
        <end position="324"/>
    </location>
</feature>
<dbReference type="GO" id="GO:0051301">
    <property type="term" value="P:cell division"/>
    <property type="evidence" value="ECO:0007669"/>
    <property type="project" value="UniProtKB-KW"/>
</dbReference>
<dbReference type="InterPro" id="IPR000713">
    <property type="entry name" value="Mur_ligase_N"/>
</dbReference>
<evidence type="ECO:0000256" key="1">
    <source>
        <dbReference type="ARBA" id="ARBA00005898"/>
    </source>
</evidence>
<comment type="PTM">
    <text evidence="11">Carboxylation is probably crucial for Mg(2+) binding and, consequently, for the gamma-phosphate positioning of ATP.</text>
</comment>
<dbReference type="NCBIfam" id="TIGR01085">
    <property type="entry name" value="murE"/>
    <property type="match status" value="1"/>
</dbReference>
<dbReference type="SUPFAM" id="SSF53244">
    <property type="entry name" value="MurD-like peptide ligases, peptide-binding domain"/>
    <property type="match status" value="1"/>
</dbReference>
<feature type="binding site" evidence="11">
    <location>
        <position position="202"/>
    </location>
    <ligand>
        <name>UDP-N-acetyl-alpha-D-muramoyl-L-alanyl-D-glutamate</name>
        <dbReference type="ChEBI" id="CHEBI:83900"/>
    </ligand>
</feature>
<feature type="binding site" evidence="11">
    <location>
        <position position="200"/>
    </location>
    <ligand>
        <name>UDP-N-acetyl-alpha-D-muramoyl-L-alanyl-D-glutamate</name>
        <dbReference type="ChEBI" id="CHEBI:83900"/>
    </ligand>
</feature>
<comment type="cofactor">
    <cofactor evidence="11">
        <name>Mg(2+)</name>
        <dbReference type="ChEBI" id="CHEBI:18420"/>
    </cofactor>
</comment>
<evidence type="ECO:0000313" key="17">
    <source>
        <dbReference type="Proteomes" id="UP000189733"/>
    </source>
</evidence>
<keyword evidence="11" id="KW-0460">Magnesium</keyword>
<evidence type="ECO:0000256" key="6">
    <source>
        <dbReference type="ARBA" id="ARBA00022840"/>
    </source>
</evidence>
<keyword evidence="5 11" id="KW-0547">Nucleotide-binding</keyword>
<reference evidence="16 17" key="1">
    <citation type="submission" date="2017-02" db="EMBL/GenBank/DDBJ databases">
        <authorList>
            <person name="Peterson S.W."/>
        </authorList>
    </citation>
    <scope>NUCLEOTIDE SEQUENCE [LARGE SCALE GENOMIC DNA]</scope>
    <source>
        <strain evidence="16 17">DSM 18034</strain>
    </source>
</reference>
<evidence type="ECO:0000256" key="10">
    <source>
        <dbReference type="ARBA" id="ARBA00023316"/>
    </source>
</evidence>
<comment type="caution">
    <text evidence="11">Lacks conserved residue(s) required for the propagation of feature annotation.</text>
</comment>
<dbReference type="Pfam" id="PF01225">
    <property type="entry name" value="Mur_ligase"/>
    <property type="match status" value="1"/>
</dbReference>
<feature type="modified residue" description="N6-carboxylysine" evidence="11">
    <location>
        <position position="234"/>
    </location>
</feature>
<evidence type="ECO:0000256" key="5">
    <source>
        <dbReference type="ARBA" id="ARBA00022741"/>
    </source>
</evidence>
<feature type="binding site" evidence="11">
    <location>
        <position position="470"/>
    </location>
    <ligand>
        <name>meso-2,6-diaminopimelate</name>
        <dbReference type="ChEBI" id="CHEBI:57791"/>
    </ligand>
</feature>
<proteinExistence type="inferred from homology"/>
<evidence type="ECO:0000256" key="11">
    <source>
        <dbReference type="HAMAP-Rule" id="MF_00208"/>
    </source>
</evidence>
<dbReference type="InterPro" id="IPR036565">
    <property type="entry name" value="Mur-like_cat_sf"/>
</dbReference>
<keyword evidence="2 11" id="KW-0963">Cytoplasm</keyword>
<evidence type="ECO:0000259" key="15">
    <source>
        <dbReference type="Pfam" id="PF08245"/>
    </source>
</evidence>
<dbReference type="InterPro" id="IPR004101">
    <property type="entry name" value="Mur_ligase_C"/>
</dbReference>
<feature type="binding site" evidence="11">
    <location>
        <begin position="167"/>
        <end position="168"/>
    </location>
    <ligand>
        <name>UDP-N-acetyl-alpha-D-muramoyl-L-alanyl-D-glutamate</name>
        <dbReference type="ChEBI" id="CHEBI:83900"/>
    </ligand>
</feature>
<dbReference type="EMBL" id="FUYA01000003">
    <property type="protein sequence ID" value="SKA69678.1"/>
    <property type="molecule type" value="Genomic_DNA"/>
</dbReference>
<dbReference type="GO" id="GO:0008765">
    <property type="term" value="F:UDP-N-acetylmuramoylalanyl-D-glutamate-2,6-diaminopimelate ligase activity"/>
    <property type="evidence" value="ECO:0007669"/>
    <property type="project" value="UniProtKB-UniRule"/>
</dbReference>
<feature type="binding site" evidence="11">
    <location>
        <position position="43"/>
    </location>
    <ligand>
        <name>UDP-N-acetyl-alpha-D-muramoyl-L-alanyl-D-glutamate</name>
        <dbReference type="ChEBI" id="CHEBI:83900"/>
    </ligand>
</feature>
<dbReference type="GO" id="GO:0004326">
    <property type="term" value="F:tetrahydrofolylpolyglutamate synthase activity"/>
    <property type="evidence" value="ECO:0007669"/>
    <property type="project" value="InterPro"/>
</dbReference>
<feature type="binding site" evidence="11">
    <location>
        <begin position="125"/>
        <end position="131"/>
    </location>
    <ligand>
        <name>ATP</name>
        <dbReference type="ChEBI" id="CHEBI:30616"/>
    </ligand>
</feature>
<dbReference type="PANTHER" id="PTHR23135">
    <property type="entry name" value="MUR LIGASE FAMILY MEMBER"/>
    <property type="match status" value="1"/>
</dbReference>
<dbReference type="GO" id="GO:0008360">
    <property type="term" value="P:regulation of cell shape"/>
    <property type="evidence" value="ECO:0007669"/>
    <property type="project" value="UniProtKB-KW"/>
</dbReference>
<evidence type="ECO:0000256" key="4">
    <source>
        <dbReference type="ARBA" id="ARBA00022618"/>
    </source>
</evidence>
<dbReference type="GO" id="GO:0005524">
    <property type="term" value="F:ATP binding"/>
    <property type="evidence" value="ECO:0007669"/>
    <property type="project" value="UniProtKB-UniRule"/>
</dbReference>
<keyword evidence="9 11" id="KW-0131">Cell cycle</keyword>
<keyword evidence="3 11" id="KW-0436">Ligase</keyword>
<dbReference type="HAMAP" id="MF_00208">
    <property type="entry name" value="MurE"/>
    <property type="match status" value="1"/>
</dbReference>
<evidence type="ECO:0000313" key="16">
    <source>
        <dbReference type="EMBL" id="SKA69678.1"/>
    </source>
</evidence>
<sequence length="502" mass="54510">MEERRAGGFLVDARRRAELKYMKDMWTKLVRAVAKGLMVRSDSRQVKPGEAFVAVPGVGVDGAQYIPAALEQGAEWIVAVPGTVLPEGAQATLVEHENPRAALGSLAAAYFKTAEHGMHMVGVTGTNGKTTITYMLEHVLSANSHRVGVIGTVNCRWPGFSVDSSMTTPDCWKLHEIIANMAEAGVDTVVMEVSSHALDQDRVAGIAFDVAVLTNVTQDHLDYHKTMDAYFEAKARLFTELPRQAKACVINVDDSYGRRLAERCPESVTYGLEAAHQPSMMGQMQSCTSCGIHLRVEHGGQSWEIDSPLIGLYNAANLLAAQGAALALGVKPRGLKTLEDFHGVPGRLQRVPNEKGLHVFVDYAHTPDALENVLSCVRDLDFARVLAVFGCGGNRDRAKRPLMGEAVCRYADVAVLTSDNPRFEDPEAIMADARPGLTGCVQVIEKVDRREAIAAALGAMLPDDVLVIAGKGHENYQEVKGERHHFNDFEVVKEILGEAVTC</sequence>
<keyword evidence="10 11" id="KW-0961">Cell wall biogenesis/degradation</keyword>
<dbReference type="InterPro" id="IPR018109">
    <property type="entry name" value="Folylpolyglutamate_synth_CS"/>
</dbReference>
<keyword evidence="6 11" id="KW-0067">ATP-binding</keyword>
<dbReference type="SUPFAM" id="SSF63418">
    <property type="entry name" value="MurE/MurF N-terminal domain"/>
    <property type="match status" value="1"/>
</dbReference>
<protein>
    <recommendedName>
        <fullName evidence="11">UDP-N-acetylmuramoyl-L-alanyl-D-glutamate--2,6-diaminopimelate ligase</fullName>
        <ecNumber evidence="11">6.3.2.13</ecNumber>
    </recommendedName>
    <alternativeName>
        <fullName evidence="11">Meso-A2pm-adding enzyme</fullName>
    </alternativeName>
    <alternativeName>
        <fullName evidence="11">Meso-diaminopimelate-adding enzyme</fullName>
    </alternativeName>
    <alternativeName>
        <fullName evidence="11">UDP-MurNAc-L-Ala-D-Glu:meso-diaminopimelate ligase</fullName>
    </alternativeName>
    <alternativeName>
        <fullName evidence="11">UDP-MurNAc-tripeptide synthetase</fullName>
    </alternativeName>
    <alternativeName>
        <fullName evidence="11">UDP-N-acetylmuramyl-tripeptide synthetase</fullName>
    </alternativeName>
</protein>
<dbReference type="NCBIfam" id="NF001124">
    <property type="entry name" value="PRK00139.1-2"/>
    <property type="match status" value="1"/>
</dbReference>
<dbReference type="GO" id="GO:0000287">
    <property type="term" value="F:magnesium ion binding"/>
    <property type="evidence" value="ECO:0007669"/>
    <property type="project" value="UniProtKB-UniRule"/>
</dbReference>
<dbReference type="STRING" id="1121442.SAMN02745702_01190"/>
<dbReference type="Pfam" id="PF08245">
    <property type="entry name" value="Mur_ligase_M"/>
    <property type="match status" value="1"/>
</dbReference>
<feature type="binding site" evidence="11">
    <location>
        <position position="194"/>
    </location>
    <ligand>
        <name>UDP-N-acetyl-alpha-D-muramoyl-L-alanyl-D-glutamate</name>
        <dbReference type="ChEBI" id="CHEBI:83900"/>
    </ligand>
</feature>
<dbReference type="InterPro" id="IPR035911">
    <property type="entry name" value="MurE/MurF_N"/>
</dbReference>
<comment type="subcellular location">
    <subcellularLocation>
        <location evidence="11 12">Cytoplasm</location>
    </subcellularLocation>
</comment>
<feature type="binding site" evidence="11">
    <location>
        <begin position="419"/>
        <end position="422"/>
    </location>
    <ligand>
        <name>meso-2,6-diaminopimelate</name>
        <dbReference type="ChEBI" id="CHEBI:57791"/>
    </ligand>
</feature>
<comment type="function">
    <text evidence="11">Catalyzes the addition of meso-diaminopimelic acid to the nucleotide precursor UDP-N-acetylmuramoyl-L-alanyl-D-glutamate (UMAG) in the biosynthesis of bacterial cell-wall peptidoglycan.</text>
</comment>
<evidence type="ECO:0000256" key="8">
    <source>
        <dbReference type="ARBA" id="ARBA00022984"/>
    </source>
</evidence>
<keyword evidence="7 11" id="KW-0133">Cell shape</keyword>
<dbReference type="Proteomes" id="UP000189733">
    <property type="component" value="Unassembled WGS sequence"/>
</dbReference>
<keyword evidence="4 11" id="KW-0132">Cell division</keyword>
<evidence type="ECO:0000256" key="12">
    <source>
        <dbReference type="RuleBase" id="RU004135"/>
    </source>
</evidence>
<feature type="binding site" evidence="11">
    <location>
        <position position="395"/>
    </location>
    <ligand>
        <name>meso-2,6-diaminopimelate</name>
        <dbReference type="ChEBI" id="CHEBI:57791"/>
    </ligand>
</feature>